<keyword evidence="3" id="KW-0808">Transferase</keyword>
<dbReference type="Pfam" id="PF20473">
    <property type="entry name" value="MmeI_Mtase"/>
    <property type="match status" value="1"/>
</dbReference>
<dbReference type="EC" id="2.1.1.72" evidence="1"/>
<dbReference type="PATRIC" id="fig|1579979.3.peg.819"/>
<dbReference type="InterPro" id="IPR046819">
    <property type="entry name" value="MmeI_hel"/>
</dbReference>
<protein>
    <recommendedName>
        <fullName evidence="1">site-specific DNA-methyltransferase (adenine-specific)</fullName>
        <ecNumber evidence="1">2.1.1.72</ecNumber>
    </recommendedName>
</protein>
<dbReference type="AlphaFoldDB" id="A0A0K0XTZ6"/>
<evidence type="ECO:0000313" key="8">
    <source>
        <dbReference type="EMBL" id="AKS41184.1"/>
    </source>
</evidence>
<feature type="domain" description="MmeI-like DNA-methyltransferase" evidence="7">
    <location>
        <begin position="382"/>
        <end position="464"/>
    </location>
</feature>
<organism evidence="8 9">
    <name type="scientific">Wenzhouxiangella marina</name>
    <dbReference type="NCBI Taxonomy" id="1579979"/>
    <lineage>
        <taxon>Bacteria</taxon>
        <taxon>Pseudomonadati</taxon>
        <taxon>Pseudomonadota</taxon>
        <taxon>Gammaproteobacteria</taxon>
        <taxon>Chromatiales</taxon>
        <taxon>Wenzhouxiangellaceae</taxon>
        <taxon>Wenzhouxiangella</taxon>
    </lineage>
</organism>
<name>A0A0K0XTZ6_9GAMM</name>
<dbReference type="Proteomes" id="UP000066624">
    <property type="component" value="Chromosome"/>
</dbReference>
<evidence type="ECO:0000259" key="6">
    <source>
        <dbReference type="Pfam" id="PF20465"/>
    </source>
</evidence>
<proteinExistence type="predicted"/>
<dbReference type="STRING" id="1579979.WM2015_803"/>
<evidence type="ECO:0000256" key="2">
    <source>
        <dbReference type="ARBA" id="ARBA00022603"/>
    </source>
</evidence>
<evidence type="ECO:0000313" key="9">
    <source>
        <dbReference type="Proteomes" id="UP000066624"/>
    </source>
</evidence>
<dbReference type="InterPro" id="IPR050953">
    <property type="entry name" value="N4_N6_ade-DNA_methylase"/>
</dbReference>
<evidence type="ECO:0000256" key="3">
    <source>
        <dbReference type="ARBA" id="ARBA00022679"/>
    </source>
</evidence>
<dbReference type="PANTHER" id="PTHR33841:SF1">
    <property type="entry name" value="DNA METHYLTRANSFERASE A"/>
    <property type="match status" value="1"/>
</dbReference>
<evidence type="ECO:0000259" key="5">
    <source>
        <dbReference type="Pfam" id="PF20464"/>
    </source>
</evidence>
<evidence type="ECO:0000256" key="1">
    <source>
        <dbReference type="ARBA" id="ARBA00011900"/>
    </source>
</evidence>
<dbReference type="InterPro" id="IPR046817">
    <property type="entry name" value="MmeI_N"/>
</dbReference>
<dbReference type="EMBL" id="CP012154">
    <property type="protein sequence ID" value="AKS41184.1"/>
    <property type="molecule type" value="Genomic_DNA"/>
</dbReference>
<dbReference type="InterPro" id="IPR046816">
    <property type="entry name" value="MmeI_Mtase"/>
</dbReference>
<accession>A0A0K0XTZ6</accession>
<feature type="domain" description="MmeI-like N-terminal" evidence="5">
    <location>
        <begin position="13"/>
        <end position="214"/>
    </location>
</feature>
<dbReference type="InterPro" id="IPR029063">
    <property type="entry name" value="SAM-dependent_MTases_sf"/>
</dbReference>
<dbReference type="SUPFAM" id="SSF53335">
    <property type="entry name" value="S-adenosyl-L-methionine-dependent methyltransferases"/>
    <property type="match status" value="1"/>
</dbReference>
<gene>
    <name evidence="8" type="ORF">WM2015_803</name>
</gene>
<sequence length="496" mass="55903">MTDPQTTPNKAVEAFIERWQNGGGKERANYQLFLTELCQFLDLPGPEPASDDPASDSYVFEHRVDIHHPDGSSTRGYIDLYRRGHFVLEAKQVSERHESSRWDKAMLRAAAQADTYIRALPGEHGRPPFLLTCDVGRTIEVYAEFTRSGGTYVPFPDPRSHRIHLDDLRDEAIRDRIRKIWTAPDSLDPSKYAARVTRELSKTLAQLARALERDGYEVERVAHFIKRCLFTMFCEDVDLLPKGEFTALLTRLKKTPEHFPDAIRSLWETMNTGGYSGVLNQQILRFNGNLFTEINPIPLSADQIALLIDAAKHDWSQVEPAIFGTLLERALDPDDRHKLGAHYTPRAYVERLVMPTVIDPLRDEWKDVQAAAAALEAQDKHDKAVDEIRAFHRKLCEIRILDPACGSANFLYVTLEHMKRLEGEVLGTLADLGAGQNLLEMQGNTVDPHQFLGIEINPRAAAICSKSCPAPRRAGSYYASSLFTLSESRNVDARAA</sequence>
<dbReference type="GO" id="GO:0009007">
    <property type="term" value="F:site-specific DNA-methyltransferase (adenine-specific) activity"/>
    <property type="evidence" value="ECO:0007669"/>
    <property type="project" value="UniProtKB-EC"/>
</dbReference>
<reference evidence="9" key="1">
    <citation type="submission" date="2015-07" db="EMBL/GenBank/DDBJ databases">
        <authorList>
            <person name="Kim K.M."/>
        </authorList>
    </citation>
    <scope>NUCLEOTIDE SEQUENCE [LARGE SCALE GENOMIC DNA]</scope>
    <source>
        <strain evidence="9">KCTC 42284</strain>
    </source>
</reference>
<feature type="domain" description="MmeI-like helicase spacer" evidence="6">
    <location>
        <begin position="220"/>
        <end position="291"/>
    </location>
</feature>
<evidence type="ECO:0000259" key="7">
    <source>
        <dbReference type="Pfam" id="PF20473"/>
    </source>
</evidence>
<evidence type="ECO:0000256" key="4">
    <source>
        <dbReference type="ARBA" id="ARBA00047942"/>
    </source>
</evidence>
<dbReference type="Pfam" id="PF20464">
    <property type="entry name" value="MmeI_N"/>
    <property type="match status" value="1"/>
</dbReference>
<dbReference type="Gene3D" id="3.40.50.150">
    <property type="entry name" value="Vaccinia Virus protein VP39"/>
    <property type="match status" value="1"/>
</dbReference>
<dbReference type="Pfam" id="PF20465">
    <property type="entry name" value="MmeI_hel"/>
    <property type="match status" value="1"/>
</dbReference>
<keyword evidence="9" id="KW-1185">Reference proteome</keyword>
<dbReference type="PANTHER" id="PTHR33841">
    <property type="entry name" value="DNA METHYLTRANSFERASE YEEA-RELATED"/>
    <property type="match status" value="1"/>
</dbReference>
<dbReference type="KEGG" id="wma:WM2015_803"/>
<keyword evidence="2" id="KW-0489">Methyltransferase</keyword>
<comment type="catalytic activity">
    <reaction evidence="4">
        <text>a 2'-deoxyadenosine in DNA + S-adenosyl-L-methionine = an N(6)-methyl-2'-deoxyadenosine in DNA + S-adenosyl-L-homocysteine + H(+)</text>
        <dbReference type="Rhea" id="RHEA:15197"/>
        <dbReference type="Rhea" id="RHEA-COMP:12418"/>
        <dbReference type="Rhea" id="RHEA-COMP:12419"/>
        <dbReference type="ChEBI" id="CHEBI:15378"/>
        <dbReference type="ChEBI" id="CHEBI:57856"/>
        <dbReference type="ChEBI" id="CHEBI:59789"/>
        <dbReference type="ChEBI" id="CHEBI:90615"/>
        <dbReference type="ChEBI" id="CHEBI:90616"/>
        <dbReference type="EC" id="2.1.1.72"/>
    </reaction>
</comment>
<dbReference type="GO" id="GO:0032259">
    <property type="term" value="P:methylation"/>
    <property type="evidence" value="ECO:0007669"/>
    <property type="project" value="UniProtKB-KW"/>
</dbReference>